<accession>A0A821E0X6</accession>
<evidence type="ECO:0000313" key="1">
    <source>
        <dbReference type="EMBL" id="CAF4630024.1"/>
    </source>
</evidence>
<sequence>FESKDLFSSGVRGADGGFVLRGPVGITANNSDSDSVEELFRAATLILVGVDAADEDLELLHGF</sequence>
<gene>
    <name evidence="1" type="ORF">HFQ381_LOCUS34650</name>
</gene>
<organism evidence="1 2">
    <name type="scientific">Rotaria socialis</name>
    <dbReference type="NCBI Taxonomy" id="392032"/>
    <lineage>
        <taxon>Eukaryota</taxon>
        <taxon>Metazoa</taxon>
        <taxon>Spiralia</taxon>
        <taxon>Gnathifera</taxon>
        <taxon>Rotifera</taxon>
        <taxon>Eurotatoria</taxon>
        <taxon>Bdelloidea</taxon>
        <taxon>Philodinida</taxon>
        <taxon>Philodinidae</taxon>
        <taxon>Rotaria</taxon>
    </lineage>
</organism>
<comment type="caution">
    <text evidence="1">The sequence shown here is derived from an EMBL/GenBank/DDBJ whole genome shotgun (WGS) entry which is preliminary data.</text>
</comment>
<dbReference type="EMBL" id="CAJOBO010018080">
    <property type="protein sequence ID" value="CAF4630024.1"/>
    <property type="molecule type" value="Genomic_DNA"/>
</dbReference>
<dbReference type="AlphaFoldDB" id="A0A821E0X6"/>
<dbReference type="Proteomes" id="UP000663851">
    <property type="component" value="Unassembled WGS sequence"/>
</dbReference>
<protein>
    <submittedName>
        <fullName evidence="1">Uncharacterized protein</fullName>
    </submittedName>
</protein>
<evidence type="ECO:0000313" key="2">
    <source>
        <dbReference type="Proteomes" id="UP000663851"/>
    </source>
</evidence>
<reference evidence="1" key="1">
    <citation type="submission" date="2021-02" db="EMBL/GenBank/DDBJ databases">
        <authorList>
            <person name="Nowell W R."/>
        </authorList>
    </citation>
    <scope>NUCLEOTIDE SEQUENCE</scope>
</reference>
<feature type="non-terminal residue" evidence="1">
    <location>
        <position position="1"/>
    </location>
</feature>
<proteinExistence type="predicted"/>
<name>A0A821E0X6_9BILA</name>